<evidence type="ECO:0000313" key="4">
    <source>
        <dbReference type="EMBL" id="SFE81310.1"/>
    </source>
</evidence>
<keyword evidence="5" id="KW-1185">Reference proteome</keyword>
<dbReference type="GO" id="GO:0005524">
    <property type="term" value="F:ATP binding"/>
    <property type="evidence" value="ECO:0007669"/>
    <property type="project" value="UniProtKB-KW"/>
</dbReference>
<dbReference type="AlphaFoldDB" id="A0A1I2DN45"/>
<dbReference type="CDD" id="cd03230">
    <property type="entry name" value="ABC_DR_subfamily_A"/>
    <property type="match status" value="1"/>
</dbReference>
<dbReference type="InterPro" id="IPR003439">
    <property type="entry name" value="ABC_transporter-like_ATP-bd"/>
</dbReference>
<accession>A0A1I2DN45</accession>
<dbReference type="RefSeq" id="WP_091661351.1">
    <property type="nucleotide sequence ID" value="NZ_FONT01000004.1"/>
</dbReference>
<organism evidence="4 5">
    <name type="scientific">Alteribacillus iranensis</name>
    <dbReference type="NCBI Taxonomy" id="930128"/>
    <lineage>
        <taxon>Bacteria</taxon>
        <taxon>Bacillati</taxon>
        <taxon>Bacillota</taxon>
        <taxon>Bacilli</taxon>
        <taxon>Bacillales</taxon>
        <taxon>Bacillaceae</taxon>
        <taxon>Alteribacillus</taxon>
    </lineage>
</organism>
<dbReference type="SMART" id="SM00382">
    <property type="entry name" value="AAA"/>
    <property type="match status" value="1"/>
</dbReference>
<dbReference type="EMBL" id="FONT01000004">
    <property type="protein sequence ID" value="SFE81310.1"/>
    <property type="molecule type" value="Genomic_DNA"/>
</dbReference>
<evidence type="ECO:0000313" key="5">
    <source>
        <dbReference type="Proteomes" id="UP000199516"/>
    </source>
</evidence>
<dbReference type="GO" id="GO:0016887">
    <property type="term" value="F:ATP hydrolysis activity"/>
    <property type="evidence" value="ECO:0007669"/>
    <property type="project" value="InterPro"/>
</dbReference>
<reference evidence="4 5" key="1">
    <citation type="submission" date="2016-10" db="EMBL/GenBank/DDBJ databases">
        <authorList>
            <person name="de Groot N.N."/>
        </authorList>
    </citation>
    <scope>NUCLEOTIDE SEQUENCE [LARGE SCALE GENOMIC DNA]</scope>
    <source>
        <strain evidence="4 5">DSM 23995</strain>
    </source>
</reference>
<gene>
    <name evidence="4" type="ORF">SAMN05192532_104146</name>
</gene>
<dbReference type="InterPro" id="IPR003593">
    <property type="entry name" value="AAA+_ATPase"/>
</dbReference>
<evidence type="ECO:0000256" key="1">
    <source>
        <dbReference type="ARBA" id="ARBA00022741"/>
    </source>
</evidence>
<keyword evidence="1" id="KW-0547">Nucleotide-binding</keyword>
<dbReference type="STRING" id="930128.SAMN05192532_104146"/>
<name>A0A1I2DN45_9BACI</name>
<feature type="domain" description="ABC transporter" evidence="3">
    <location>
        <begin position="2"/>
        <end position="225"/>
    </location>
</feature>
<dbReference type="InterPro" id="IPR027417">
    <property type="entry name" value="P-loop_NTPase"/>
</dbReference>
<dbReference type="Gene3D" id="3.40.50.300">
    <property type="entry name" value="P-loop containing nucleotide triphosphate hydrolases"/>
    <property type="match status" value="1"/>
</dbReference>
<proteinExistence type="predicted"/>
<dbReference type="PANTHER" id="PTHR43158">
    <property type="entry name" value="SKFA PEPTIDE EXPORT ATP-BINDING PROTEIN SKFE"/>
    <property type="match status" value="1"/>
</dbReference>
<sequence length="229" mass="25979">MIEVKNVKKRYLTKTAIEHITVNIPKGGITGLVGENGSGKSTFLKILAGLVRPTKGTVLVDGNVVSRRLADRIAYLSEQDTFYSFYRVKELVAFYETQFRDFNKERAEELISFMKLDLNSKIKTLSKGNRGRLKIVLTLARDAPVLLLDEPLSGLDPMVRDSIVKSLISFIDLERQTVLITTHEINEMEPLFDRVIAIKNGQILGMADSEEIRDQEGLTIVDWMKKKYE</sequence>
<dbReference type="Proteomes" id="UP000199516">
    <property type="component" value="Unassembled WGS sequence"/>
</dbReference>
<dbReference type="PANTHER" id="PTHR43158:SF1">
    <property type="entry name" value="ABC TRANSPORTER, ATP-BINDING PROTEIN"/>
    <property type="match status" value="1"/>
</dbReference>
<keyword evidence="2 4" id="KW-0067">ATP-binding</keyword>
<dbReference type="Pfam" id="PF00005">
    <property type="entry name" value="ABC_tran"/>
    <property type="match status" value="1"/>
</dbReference>
<dbReference type="OrthoDB" id="9804819at2"/>
<dbReference type="PROSITE" id="PS50893">
    <property type="entry name" value="ABC_TRANSPORTER_2"/>
    <property type="match status" value="1"/>
</dbReference>
<protein>
    <submittedName>
        <fullName evidence="4">ABC-2 type transport system ATP-binding protein</fullName>
    </submittedName>
</protein>
<dbReference type="SUPFAM" id="SSF52540">
    <property type="entry name" value="P-loop containing nucleoside triphosphate hydrolases"/>
    <property type="match status" value="1"/>
</dbReference>
<evidence type="ECO:0000259" key="3">
    <source>
        <dbReference type="PROSITE" id="PS50893"/>
    </source>
</evidence>
<evidence type="ECO:0000256" key="2">
    <source>
        <dbReference type="ARBA" id="ARBA00022840"/>
    </source>
</evidence>